<evidence type="ECO:0000313" key="4">
    <source>
        <dbReference type="Proteomes" id="UP000274097"/>
    </source>
</evidence>
<dbReference type="AlphaFoldDB" id="A0A3A9J9L1"/>
<evidence type="ECO:0000256" key="1">
    <source>
        <dbReference type="SAM" id="Coils"/>
    </source>
</evidence>
<gene>
    <name evidence="2" type="ORF">D6Z83_11930</name>
    <name evidence="3" type="ORF">EBE87_03470</name>
</gene>
<evidence type="ECO:0000313" key="3">
    <source>
        <dbReference type="EMBL" id="RMI26357.1"/>
    </source>
</evidence>
<dbReference type="EMBL" id="RFLX01000002">
    <property type="protein sequence ID" value="RMI26357.1"/>
    <property type="molecule type" value="Genomic_DNA"/>
</dbReference>
<evidence type="ECO:0000313" key="2">
    <source>
        <dbReference type="EMBL" id="RKK03947.1"/>
    </source>
</evidence>
<dbReference type="Proteomes" id="UP000278036">
    <property type="component" value="Unassembled WGS sequence"/>
</dbReference>
<accession>A0A3A9J9L1</accession>
<protein>
    <submittedName>
        <fullName evidence="2">Uncharacterized protein</fullName>
    </submittedName>
</protein>
<dbReference type="InParanoid" id="A0A3A9J9L1"/>
<keyword evidence="4" id="KW-1185">Reference proteome</keyword>
<comment type="caution">
    <text evidence="2">The sequence shown here is derived from an EMBL/GenBank/DDBJ whole genome shotgun (WGS) entry which is preliminary data.</text>
</comment>
<reference evidence="2 5" key="1">
    <citation type="submission" date="2018-09" db="EMBL/GenBank/DDBJ databases">
        <title>Roseomonas sp. nov., isolated from feces of Tibetan antelopes in the Qinghai-Tibet plateau, China.</title>
        <authorList>
            <person name="Tian Z."/>
        </authorList>
    </citation>
    <scope>NUCLEOTIDE SEQUENCE [LARGE SCALE GENOMIC DNA]</scope>
    <source>
        <strain evidence="3 4">Z23</strain>
        <strain evidence="2 5">Z24</strain>
    </source>
</reference>
<organism evidence="2 5">
    <name type="scientific">Teichococcus wenyumeiae</name>
    <dbReference type="NCBI Taxonomy" id="2478470"/>
    <lineage>
        <taxon>Bacteria</taxon>
        <taxon>Pseudomonadati</taxon>
        <taxon>Pseudomonadota</taxon>
        <taxon>Alphaproteobacteria</taxon>
        <taxon>Acetobacterales</taxon>
        <taxon>Roseomonadaceae</taxon>
        <taxon>Roseomonas</taxon>
    </lineage>
</organism>
<sequence length="141" mass="15558">MKPAAAISRLSHDGSEAAVLIRDFLNILLDDTLEEARMRRRGPQATLSFEGASQAVCECREAMRGERMAQQLESLLARARAEAATAAGQPDEWFWVAREMHVEWIARVVSVILLSHGQRPILPPSREAAMEAARLIGLPVS</sequence>
<dbReference type="RefSeq" id="WP_120638536.1">
    <property type="nucleotide sequence ID" value="NZ_RFLX01000002.1"/>
</dbReference>
<feature type="coiled-coil region" evidence="1">
    <location>
        <begin position="62"/>
        <end position="89"/>
    </location>
</feature>
<dbReference type="EMBL" id="RAQU01000062">
    <property type="protein sequence ID" value="RKK03947.1"/>
    <property type="molecule type" value="Genomic_DNA"/>
</dbReference>
<dbReference type="Proteomes" id="UP000274097">
    <property type="component" value="Unassembled WGS sequence"/>
</dbReference>
<evidence type="ECO:0000313" key="5">
    <source>
        <dbReference type="Proteomes" id="UP000278036"/>
    </source>
</evidence>
<keyword evidence="1" id="KW-0175">Coiled coil</keyword>
<name>A0A3A9J9L1_9PROT</name>
<proteinExistence type="predicted"/>